<reference evidence="3" key="1">
    <citation type="journal article" date="2019" name="Int. J. Syst. Evol. Microbiol.">
        <title>The Global Catalogue of Microorganisms (GCM) 10K type strain sequencing project: providing services to taxonomists for standard genome sequencing and annotation.</title>
        <authorList>
            <consortium name="The Broad Institute Genomics Platform"/>
            <consortium name="The Broad Institute Genome Sequencing Center for Infectious Disease"/>
            <person name="Wu L."/>
            <person name="Ma J."/>
        </authorList>
    </citation>
    <scope>NUCLEOTIDE SEQUENCE [LARGE SCALE GENOMIC DNA]</scope>
    <source>
        <strain evidence="3">CCUG 63246</strain>
    </source>
</reference>
<evidence type="ECO:0000313" key="2">
    <source>
        <dbReference type="EMBL" id="MFD1162595.1"/>
    </source>
</evidence>
<sequence>MEKGQIIFEIIKFTLIVLAALFTYYKFFREGTHKQRIEFDIDFYNLGVLNTDRIIEIGALAENKGNVEQKFDSMLLRIRGIDKNSELNELKKHKPRLVFPLNSKNKWEMIPKKYIPYFVRPGVKQRFPIVLKIPKNWTHILVKITFKYRGTKDVHVSERAFQTNVEN</sequence>
<organism evidence="2 3">
    <name type="scientific">Hwangdonia seohaensis</name>
    <dbReference type="NCBI Taxonomy" id="1240727"/>
    <lineage>
        <taxon>Bacteria</taxon>
        <taxon>Pseudomonadati</taxon>
        <taxon>Bacteroidota</taxon>
        <taxon>Flavobacteriia</taxon>
        <taxon>Flavobacteriales</taxon>
        <taxon>Flavobacteriaceae</taxon>
        <taxon>Hwangdonia</taxon>
    </lineage>
</organism>
<keyword evidence="1" id="KW-1133">Transmembrane helix</keyword>
<protein>
    <submittedName>
        <fullName evidence="2">Uncharacterized protein</fullName>
    </submittedName>
</protein>
<proteinExistence type="predicted"/>
<dbReference type="RefSeq" id="WP_311939104.1">
    <property type="nucleotide sequence ID" value="NZ_JAVSCK010000003.1"/>
</dbReference>
<gene>
    <name evidence="2" type="ORF">ACFQ2E_09220</name>
</gene>
<evidence type="ECO:0000313" key="3">
    <source>
        <dbReference type="Proteomes" id="UP001597163"/>
    </source>
</evidence>
<dbReference type="Proteomes" id="UP001597163">
    <property type="component" value="Unassembled WGS sequence"/>
</dbReference>
<keyword evidence="1" id="KW-0812">Transmembrane</keyword>
<keyword evidence="3" id="KW-1185">Reference proteome</keyword>
<accession>A0ABW3RBX3</accession>
<comment type="caution">
    <text evidence="2">The sequence shown here is derived from an EMBL/GenBank/DDBJ whole genome shotgun (WGS) entry which is preliminary data.</text>
</comment>
<keyword evidence="1" id="KW-0472">Membrane</keyword>
<name>A0ABW3RBX3_9FLAO</name>
<feature type="transmembrane region" description="Helical" evidence="1">
    <location>
        <begin position="6"/>
        <end position="27"/>
    </location>
</feature>
<evidence type="ECO:0000256" key="1">
    <source>
        <dbReference type="SAM" id="Phobius"/>
    </source>
</evidence>
<dbReference type="EMBL" id="JBHTLJ010000003">
    <property type="protein sequence ID" value="MFD1162595.1"/>
    <property type="molecule type" value="Genomic_DNA"/>
</dbReference>